<accession>A0A2S0MAK3</accession>
<evidence type="ECO:0000256" key="2">
    <source>
        <dbReference type="ARBA" id="ARBA00009784"/>
    </source>
</evidence>
<dbReference type="Pfam" id="PF01914">
    <property type="entry name" value="MarC"/>
    <property type="match status" value="1"/>
</dbReference>
<dbReference type="PANTHER" id="PTHR33508:SF1">
    <property type="entry name" value="UPF0056 MEMBRANE PROTEIN YHCE"/>
    <property type="match status" value="1"/>
</dbReference>
<dbReference type="NCBIfam" id="TIGR00427">
    <property type="entry name" value="NAAT family transporter"/>
    <property type="match status" value="1"/>
</dbReference>
<name>A0A2S0MAK3_9BURK</name>
<dbReference type="AlphaFoldDB" id="A0A2S0MAK3"/>
<feature type="transmembrane region" description="Helical" evidence="7">
    <location>
        <begin position="66"/>
        <end position="85"/>
    </location>
</feature>
<dbReference type="KEGG" id="otk:C6570_00100"/>
<keyword evidence="4 7" id="KW-0812">Transmembrane</keyword>
<evidence type="ECO:0000256" key="4">
    <source>
        <dbReference type="ARBA" id="ARBA00022692"/>
    </source>
</evidence>
<dbReference type="Proteomes" id="UP000239709">
    <property type="component" value="Chromosome"/>
</dbReference>
<feature type="transmembrane region" description="Helical" evidence="7">
    <location>
        <begin position="225"/>
        <end position="246"/>
    </location>
</feature>
<gene>
    <name evidence="8" type="ORF">C6570_00100</name>
</gene>
<evidence type="ECO:0000256" key="7">
    <source>
        <dbReference type="RuleBase" id="RU362048"/>
    </source>
</evidence>
<evidence type="ECO:0000256" key="3">
    <source>
        <dbReference type="ARBA" id="ARBA00022475"/>
    </source>
</evidence>
<dbReference type="EMBL" id="CP027666">
    <property type="protein sequence ID" value="AVO32837.1"/>
    <property type="molecule type" value="Genomic_DNA"/>
</dbReference>
<sequence length="249" mass="25688">MTAGAAGLGLGLGSRVFPFQAAQRVDYLHSFGLAFMAFFAMMNPLASAAVFLGLTEGVGRDTERAVARKSLIVTFIIVVVFAVAGKLIFELFGITLPALRLAGGALVAMVGYRMVQGTPSSVQHPSVSDRQSATQAQVADAAASRGAINHAQLDVAISPLATPLLAGPGTIATAMNLSAQADPLRLGLTLAAFALLCAITYAAFMNGHALLRWVGQSGMNALTRIMGLILAVIGAQMMIEGIKGAFNLG</sequence>
<dbReference type="OrthoDB" id="21094at2"/>
<comment type="caution">
    <text evidence="7">Lacks conserved residue(s) required for the propagation of feature annotation.</text>
</comment>
<evidence type="ECO:0000313" key="8">
    <source>
        <dbReference type="EMBL" id="AVO32837.1"/>
    </source>
</evidence>
<evidence type="ECO:0000256" key="6">
    <source>
        <dbReference type="ARBA" id="ARBA00023136"/>
    </source>
</evidence>
<evidence type="ECO:0000256" key="5">
    <source>
        <dbReference type="ARBA" id="ARBA00022989"/>
    </source>
</evidence>
<keyword evidence="3" id="KW-1003">Cell membrane</keyword>
<keyword evidence="5 7" id="KW-1133">Transmembrane helix</keyword>
<keyword evidence="9" id="KW-1185">Reference proteome</keyword>
<keyword evidence="6 7" id="KW-0472">Membrane</keyword>
<reference evidence="8 9" key="1">
    <citation type="submission" date="2018-03" db="EMBL/GenBank/DDBJ databases">
        <title>Genome sequencing of Ottowia sp.</title>
        <authorList>
            <person name="Kim S.-J."/>
            <person name="Heo J."/>
            <person name="Kwon S.-W."/>
        </authorList>
    </citation>
    <scope>NUCLEOTIDE SEQUENCE [LARGE SCALE GENOMIC DNA]</scope>
    <source>
        <strain evidence="8 9">KADR8-3</strain>
    </source>
</reference>
<proteinExistence type="inferred from homology"/>
<protein>
    <recommendedName>
        <fullName evidence="7">UPF0056 membrane protein</fullName>
    </recommendedName>
</protein>
<dbReference type="PANTHER" id="PTHR33508">
    <property type="entry name" value="UPF0056 MEMBRANE PROTEIN YHCE"/>
    <property type="match status" value="1"/>
</dbReference>
<feature type="transmembrane region" description="Helical" evidence="7">
    <location>
        <begin position="184"/>
        <end position="205"/>
    </location>
</feature>
<dbReference type="GO" id="GO:0005886">
    <property type="term" value="C:plasma membrane"/>
    <property type="evidence" value="ECO:0007669"/>
    <property type="project" value="UniProtKB-SubCell"/>
</dbReference>
<evidence type="ECO:0000256" key="1">
    <source>
        <dbReference type="ARBA" id="ARBA00004651"/>
    </source>
</evidence>
<organism evidence="8 9">
    <name type="scientific">Ottowia oryzae</name>
    <dbReference type="NCBI Taxonomy" id="2109914"/>
    <lineage>
        <taxon>Bacteria</taxon>
        <taxon>Pseudomonadati</taxon>
        <taxon>Pseudomonadota</taxon>
        <taxon>Betaproteobacteria</taxon>
        <taxon>Burkholderiales</taxon>
        <taxon>Comamonadaceae</taxon>
        <taxon>Ottowia</taxon>
    </lineage>
</organism>
<comment type="similarity">
    <text evidence="2 7">Belongs to the UPF0056 (MarC) family.</text>
</comment>
<evidence type="ECO:0000313" key="9">
    <source>
        <dbReference type="Proteomes" id="UP000239709"/>
    </source>
</evidence>
<comment type="subcellular location">
    <subcellularLocation>
        <location evidence="1 7">Cell membrane</location>
        <topology evidence="1 7">Multi-pass membrane protein</topology>
    </subcellularLocation>
</comment>
<feature type="transmembrane region" description="Helical" evidence="7">
    <location>
        <begin position="31"/>
        <end position="54"/>
    </location>
</feature>
<dbReference type="InterPro" id="IPR002771">
    <property type="entry name" value="Multi_antbiot-R_MarC"/>
</dbReference>